<gene>
    <name evidence="4" type="ORF">LCGC14_1398750</name>
</gene>
<dbReference type="SUPFAM" id="SSF53335">
    <property type="entry name" value="S-adenosyl-L-methionine-dependent methyltransferases"/>
    <property type="match status" value="1"/>
</dbReference>
<evidence type="ECO:0000313" key="4">
    <source>
        <dbReference type="EMBL" id="KKM74601.1"/>
    </source>
</evidence>
<dbReference type="InterPro" id="IPR002941">
    <property type="entry name" value="DNA_methylase_N4/N6"/>
</dbReference>
<reference evidence="4" key="1">
    <citation type="journal article" date="2015" name="Nature">
        <title>Complex archaea that bridge the gap between prokaryotes and eukaryotes.</title>
        <authorList>
            <person name="Spang A."/>
            <person name="Saw J.H."/>
            <person name="Jorgensen S.L."/>
            <person name="Zaremba-Niedzwiedzka K."/>
            <person name="Martijn J."/>
            <person name="Lind A.E."/>
            <person name="van Eijk R."/>
            <person name="Schleper C."/>
            <person name="Guy L."/>
            <person name="Ettema T.J."/>
        </authorList>
    </citation>
    <scope>NUCLEOTIDE SEQUENCE</scope>
</reference>
<evidence type="ECO:0000259" key="3">
    <source>
        <dbReference type="Pfam" id="PF01555"/>
    </source>
</evidence>
<feature type="domain" description="DNA methylase N-4/N-6" evidence="3">
    <location>
        <begin position="61"/>
        <end position="230"/>
    </location>
</feature>
<evidence type="ECO:0000256" key="1">
    <source>
        <dbReference type="ARBA" id="ARBA00022603"/>
    </source>
</evidence>
<sequence length="246" mass="28960">MNWNEVLYIDNMDSKQGLPSLPDKSVELGYTDPVWNSDMKPNVRKYHNRELDNDTNKVFFNDKIENFEEWTLNWFYQLERVCEKMVLVIPESSKYWWIRNTEPTADVPVLWKNGFSGSKIANKSRKSSYLFYGKFKKGKKLKYDYIAKRYNSKENPIVEPFTLEWGFCSKEKHFIHPSPKGITVALEVLKQLKPKTLIDPFAGSGSFLKAADILDIKWLGYEIKPVYKQDIDLRLSQKTLKSFFEV</sequence>
<organism evidence="4">
    <name type="scientific">marine sediment metagenome</name>
    <dbReference type="NCBI Taxonomy" id="412755"/>
    <lineage>
        <taxon>unclassified sequences</taxon>
        <taxon>metagenomes</taxon>
        <taxon>ecological metagenomes</taxon>
    </lineage>
</organism>
<accession>A0A0F9KIL9</accession>
<dbReference type="Pfam" id="PF01555">
    <property type="entry name" value="N6_N4_Mtase"/>
    <property type="match status" value="1"/>
</dbReference>
<name>A0A0F9KIL9_9ZZZZ</name>
<proteinExistence type="predicted"/>
<keyword evidence="2" id="KW-0808">Transferase</keyword>
<dbReference type="InterPro" id="IPR029063">
    <property type="entry name" value="SAM-dependent_MTases_sf"/>
</dbReference>
<dbReference type="GO" id="GO:0003677">
    <property type="term" value="F:DNA binding"/>
    <property type="evidence" value="ECO:0007669"/>
    <property type="project" value="InterPro"/>
</dbReference>
<dbReference type="AlphaFoldDB" id="A0A0F9KIL9"/>
<comment type="caution">
    <text evidence="4">The sequence shown here is derived from an EMBL/GenBank/DDBJ whole genome shotgun (WGS) entry which is preliminary data.</text>
</comment>
<evidence type="ECO:0000256" key="2">
    <source>
        <dbReference type="ARBA" id="ARBA00022679"/>
    </source>
</evidence>
<keyword evidence="1" id="KW-0489">Methyltransferase</keyword>
<dbReference type="GO" id="GO:0008170">
    <property type="term" value="F:N-methyltransferase activity"/>
    <property type="evidence" value="ECO:0007669"/>
    <property type="project" value="InterPro"/>
</dbReference>
<dbReference type="GO" id="GO:0032259">
    <property type="term" value="P:methylation"/>
    <property type="evidence" value="ECO:0007669"/>
    <property type="project" value="UniProtKB-KW"/>
</dbReference>
<dbReference type="Gene3D" id="3.40.50.150">
    <property type="entry name" value="Vaccinia Virus protein VP39"/>
    <property type="match status" value="1"/>
</dbReference>
<dbReference type="EMBL" id="LAZR01009114">
    <property type="protein sequence ID" value="KKM74601.1"/>
    <property type="molecule type" value="Genomic_DNA"/>
</dbReference>
<protein>
    <recommendedName>
        <fullName evidence="3">DNA methylase N-4/N-6 domain-containing protein</fullName>
    </recommendedName>
</protein>